<dbReference type="Pfam" id="PF10751">
    <property type="entry name" value="DUF2535"/>
    <property type="match status" value="1"/>
</dbReference>
<protein>
    <recommendedName>
        <fullName evidence="3">DUF2535 domain-containing protein</fullName>
    </recommendedName>
</protein>
<evidence type="ECO:0000313" key="1">
    <source>
        <dbReference type="EMBL" id="MBM7703201.1"/>
    </source>
</evidence>
<accession>A0ABS2QWS6</accession>
<dbReference type="Proteomes" id="UP000809829">
    <property type="component" value="Unassembled WGS sequence"/>
</dbReference>
<name>A0ABS2QWS6_9BACI</name>
<dbReference type="InterPro" id="IPR019687">
    <property type="entry name" value="DUF2535"/>
</dbReference>
<evidence type="ECO:0008006" key="3">
    <source>
        <dbReference type="Google" id="ProtNLM"/>
    </source>
</evidence>
<dbReference type="EMBL" id="JAFBFC010000003">
    <property type="protein sequence ID" value="MBM7703201.1"/>
    <property type="molecule type" value="Genomic_DNA"/>
</dbReference>
<keyword evidence="2" id="KW-1185">Reference proteome</keyword>
<proteinExistence type="predicted"/>
<gene>
    <name evidence="1" type="ORF">JOC83_002048</name>
</gene>
<organism evidence="1 2">
    <name type="scientific">Priestia iocasae</name>
    <dbReference type="NCBI Taxonomy" id="2291674"/>
    <lineage>
        <taxon>Bacteria</taxon>
        <taxon>Bacillati</taxon>
        <taxon>Bacillota</taxon>
        <taxon>Bacilli</taxon>
        <taxon>Bacillales</taxon>
        <taxon>Bacillaceae</taxon>
        <taxon>Priestia</taxon>
    </lineage>
</organism>
<reference evidence="1 2" key="1">
    <citation type="submission" date="2021-01" db="EMBL/GenBank/DDBJ databases">
        <title>Genomic Encyclopedia of Type Strains, Phase IV (KMG-IV): sequencing the most valuable type-strain genomes for metagenomic binning, comparative biology and taxonomic classification.</title>
        <authorList>
            <person name="Goeker M."/>
        </authorList>
    </citation>
    <scope>NUCLEOTIDE SEQUENCE [LARGE SCALE GENOMIC DNA]</scope>
    <source>
        <strain evidence="1 2">DSM 104297</strain>
    </source>
</reference>
<sequence>MKIIQIPVLEEDSTFRFMISLRFEVFLNKIYHEPEPKHVYSFKDYLKRVLKWKDYEAIFKEDALKHNA</sequence>
<comment type="caution">
    <text evidence="1">The sequence shown here is derived from an EMBL/GenBank/DDBJ whole genome shotgun (WGS) entry which is preliminary data.</text>
</comment>
<evidence type="ECO:0000313" key="2">
    <source>
        <dbReference type="Proteomes" id="UP000809829"/>
    </source>
</evidence>